<evidence type="ECO:0000259" key="2">
    <source>
        <dbReference type="Pfam" id="PF02541"/>
    </source>
</evidence>
<reference evidence="4" key="1">
    <citation type="submission" date="2021-11" db="EMBL/GenBank/DDBJ databases">
        <title>The complete genome of Massilia sp sp. G4R7.</title>
        <authorList>
            <person name="Liu L."/>
            <person name="Yue J."/>
            <person name="Yuan J."/>
            <person name="Yang F."/>
            <person name="Li L."/>
        </authorList>
    </citation>
    <scope>NUCLEOTIDE SEQUENCE</scope>
    <source>
        <strain evidence="4">G4R7</strain>
    </source>
</reference>
<dbReference type="Pfam" id="PF02541">
    <property type="entry name" value="Ppx-GppA"/>
    <property type="match status" value="1"/>
</dbReference>
<dbReference type="Proteomes" id="UP001179361">
    <property type="component" value="Unassembled WGS sequence"/>
</dbReference>
<gene>
    <name evidence="4" type="ORF">LQ564_24240</name>
</gene>
<evidence type="ECO:0000256" key="1">
    <source>
        <dbReference type="ARBA" id="ARBA00022801"/>
    </source>
</evidence>
<comment type="caution">
    <text evidence="4">The sequence shown here is derived from an EMBL/GenBank/DDBJ whole genome shotgun (WGS) entry which is preliminary data.</text>
</comment>
<dbReference type="PANTHER" id="PTHR30005:SF0">
    <property type="entry name" value="RETROGRADE REGULATION PROTEIN 2"/>
    <property type="match status" value="1"/>
</dbReference>
<dbReference type="PANTHER" id="PTHR30005">
    <property type="entry name" value="EXOPOLYPHOSPHATASE"/>
    <property type="match status" value="1"/>
</dbReference>
<organism evidence="4 5">
    <name type="scientific">Massilia phyllostachyos</name>
    <dbReference type="NCBI Taxonomy" id="2898585"/>
    <lineage>
        <taxon>Bacteria</taxon>
        <taxon>Pseudomonadati</taxon>
        <taxon>Pseudomonadota</taxon>
        <taxon>Betaproteobacteria</taxon>
        <taxon>Burkholderiales</taxon>
        <taxon>Oxalobacteraceae</taxon>
        <taxon>Telluria group</taxon>
        <taxon>Massilia</taxon>
    </lineage>
</organism>
<keyword evidence="1" id="KW-0378">Hydrolase</keyword>
<evidence type="ECO:0000313" key="5">
    <source>
        <dbReference type="Proteomes" id="UP001179361"/>
    </source>
</evidence>
<dbReference type="InterPro" id="IPR043129">
    <property type="entry name" value="ATPase_NBD"/>
</dbReference>
<dbReference type="EMBL" id="JAJNOC010000013">
    <property type="protein sequence ID" value="MCD2519417.1"/>
    <property type="molecule type" value="Genomic_DNA"/>
</dbReference>
<proteinExistence type="predicted"/>
<dbReference type="PIRSF" id="PIRSF001267">
    <property type="entry name" value="Pyrophosphatase_GppA_Ppx"/>
    <property type="match status" value="1"/>
</dbReference>
<sequence>MFAAVDLGSNSFRLHIGEPAGGRMHIVRTARDPIRLAAGLDKDNYLTEAAMRTAVRTLHDFRAILDEYTLDAVRVVATNTLRVARNADQLLPQLEAAIGHPVEVISGEEEGRLIYMGVARAIDKPDERRIVVDIGGGSTEVIAAIGPDINLVESFGIGTHPQTAAFFADGRITARRFDAAVTEARARFEDAAGLYKAQGWDAAYGSSGTMRAIAEVIAKNGIGDGSMSQASLRALRDILFALGHVDAFSLPGIKKERVPVMVGGLSVLIGVMQELGIERLTAINAGLRLGVLSDLELRANSRDRRDAAIRACMRRFGVDGQRAMRTARIASKVYEKLEPEDSRHPYLCWSAMLHEVGLAISMTGAHKHGAYIVEHADLPGFTTREQRMMGALVLGQKGNLRKVREALYELDLAKAVLALRMAVVFMHARADEDVGGLRVRMKATRIELDLPREVLARHPTLSPWLVKEEESWSEIGIAFQARES</sequence>
<dbReference type="SUPFAM" id="SSF109604">
    <property type="entry name" value="HD-domain/PDEase-like"/>
    <property type="match status" value="1"/>
</dbReference>
<name>A0ABS8QCC8_9BURK</name>
<dbReference type="Gene3D" id="3.30.420.150">
    <property type="entry name" value="Exopolyphosphatase. Domain 2"/>
    <property type="match status" value="1"/>
</dbReference>
<protein>
    <submittedName>
        <fullName evidence="4">Ppx/GppA family phosphatase</fullName>
    </submittedName>
</protein>
<dbReference type="Pfam" id="PF21447">
    <property type="entry name" value="Ppx-GppA_III"/>
    <property type="match status" value="1"/>
</dbReference>
<dbReference type="InterPro" id="IPR003695">
    <property type="entry name" value="Ppx_GppA_N"/>
</dbReference>
<keyword evidence="5" id="KW-1185">Reference proteome</keyword>
<dbReference type="InterPro" id="IPR048950">
    <property type="entry name" value="Ppx_GppA_C"/>
</dbReference>
<dbReference type="SUPFAM" id="SSF53067">
    <property type="entry name" value="Actin-like ATPase domain"/>
    <property type="match status" value="2"/>
</dbReference>
<feature type="domain" description="Ppx/GppA phosphatase C-terminal" evidence="3">
    <location>
        <begin position="305"/>
        <end position="461"/>
    </location>
</feature>
<dbReference type="Gene3D" id="3.30.420.40">
    <property type="match status" value="1"/>
</dbReference>
<dbReference type="InterPro" id="IPR050273">
    <property type="entry name" value="GppA/Ppx_hydrolase"/>
</dbReference>
<dbReference type="InterPro" id="IPR030673">
    <property type="entry name" value="PyroPPase_GppA_Ppx"/>
</dbReference>
<evidence type="ECO:0000259" key="3">
    <source>
        <dbReference type="Pfam" id="PF21447"/>
    </source>
</evidence>
<accession>A0ABS8QCC8</accession>
<dbReference type="Gene3D" id="1.10.3210.10">
    <property type="entry name" value="Hypothetical protein af1432"/>
    <property type="match status" value="1"/>
</dbReference>
<dbReference type="CDD" id="cd24053">
    <property type="entry name" value="ASKHA_NBD_EcPPX-GppA-like"/>
    <property type="match status" value="1"/>
</dbReference>
<dbReference type="RefSeq" id="WP_231060691.1">
    <property type="nucleotide sequence ID" value="NZ_JAJNOC010000013.1"/>
</dbReference>
<feature type="domain" description="Ppx/GppA phosphatase N-terminal" evidence="2">
    <location>
        <begin position="21"/>
        <end position="298"/>
    </location>
</feature>
<evidence type="ECO:0000313" key="4">
    <source>
        <dbReference type="EMBL" id="MCD2519417.1"/>
    </source>
</evidence>